<feature type="transmembrane region" description="Helical" evidence="10">
    <location>
        <begin position="620"/>
        <end position="640"/>
    </location>
</feature>
<gene>
    <name evidence="13" type="ORF">JR316_005498</name>
</gene>
<feature type="transmembrane region" description="Helical" evidence="10">
    <location>
        <begin position="826"/>
        <end position="847"/>
    </location>
</feature>
<evidence type="ECO:0000256" key="4">
    <source>
        <dbReference type="ARBA" id="ARBA00022692"/>
    </source>
</evidence>
<evidence type="ECO:0000259" key="11">
    <source>
        <dbReference type="Pfam" id="PF07819"/>
    </source>
</evidence>
<name>A0A8H7Y0U2_PSICU</name>
<evidence type="ECO:0000259" key="12">
    <source>
        <dbReference type="Pfam" id="PF25140"/>
    </source>
</evidence>
<dbReference type="AlphaFoldDB" id="A0A8H7Y0U2"/>
<evidence type="ECO:0000256" key="8">
    <source>
        <dbReference type="ARBA" id="ARBA00022989"/>
    </source>
</evidence>
<dbReference type="Gene3D" id="3.40.50.1820">
    <property type="entry name" value="alpha/beta hydrolase"/>
    <property type="match status" value="1"/>
</dbReference>
<feature type="transmembrane region" description="Helical" evidence="10">
    <location>
        <begin position="739"/>
        <end position="758"/>
    </location>
</feature>
<dbReference type="OrthoDB" id="348976at2759"/>
<dbReference type="InterPro" id="IPR029058">
    <property type="entry name" value="AB_hydrolase_fold"/>
</dbReference>
<dbReference type="GO" id="GO:0050185">
    <property type="term" value="F:phosphatidylinositol deacylase activity"/>
    <property type="evidence" value="ECO:0007669"/>
    <property type="project" value="TreeGrafter"/>
</dbReference>
<protein>
    <recommendedName>
        <fullName evidence="10">GPI inositol-deacylase</fullName>
        <ecNumber evidence="10">3.1.-.-</ecNumber>
    </recommendedName>
</protein>
<keyword evidence="5 10" id="KW-0378">Hydrolase</keyword>
<dbReference type="PANTHER" id="PTHR15495:SF7">
    <property type="entry name" value="GPI INOSITOL-DEACYLASE"/>
    <property type="match status" value="1"/>
</dbReference>
<organism evidence="13">
    <name type="scientific">Psilocybe cubensis</name>
    <name type="common">Psychedelic mushroom</name>
    <name type="synonym">Stropharia cubensis</name>
    <dbReference type="NCBI Taxonomy" id="181762"/>
    <lineage>
        <taxon>Eukaryota</taxon>
        <taxon>Fungi</taxon>
        <taxon>Dikarya</taxon>
        <taxon>Basidiomycota</taxon>
        <taxon>Agaricomycotina</taxon>
        <taxon>Agaricomycetes</taxon>
        <taxon>Agaricomycetidae</taxon>
        <taxon>Agaricales</taxon>
        <taxon>Agaricineae</taxon>
        <taxon>Strophariaceae</taxon>
        <taxon>Psilocybe</taxon>
    </lineage>
</organism>
<dbReference type="EC" id="3.1.-.-" evidence="10"/>
<keyword evidence="3 10" id="KW-0813">Transport</keyword>
<feature type="transmembrane region" description="Helical" evidence="10">
    <location>
        <begin position="660"/>
        <end position="679"/>
    </location>
</feature>
<dbReference type="GO" id="GO:0005789">
    <property type="term" value="C:endoplasmic reticulum membrane"/>
    <property type="evidence" value="ECO:0007669"/>
    <property type="project" value="UniProtKB-SubCell"/>
</dbReference>
<comment type="caution">
    <text evidence="13">The sequence shown here is derived from an EMBL/GenBank/DDBJ whole genome shotgun (WGS) entry which is preliminary data.</text>
</comment>
<comment type="subcellular location">
    <subcellularLocation>
        <location evidence="1">Endoplasmic reticulum membrane</location>
        <topology evidence="1">Multi-pass membrane protein</topology>
    </subcellularLocation>
</comment>
<proteinExistence type="inferred from homology"/>
<sequence>MSKIVRFFLGTSSLVAVLFFYLAGSGIPKTLSPQGCRMSWMSPSYVLQNHFNSSWSPLAHRYSLWLYREVAWDPIQSEGVRQGSLPVLFIPGNAGSSRQIRSIASSASKQYFSAPHIISPVFITRPLKPLDFYAVEFNEDLSAFHGSTLESQVTYTKAAIKYILSLYPPKTSVIVMGHSMGGIVATALLPSDEISAVITMSTPHTLPPARFDSRIDDLYQMLQRTLEEDHTPIVSICGGAADLMIPSESCILPMARKDIFRRTVFSSALEGAWTGVGHQAMVWCHQVRWRVARAALELGAAKSLEARAIVLDTWLRNGHSPPTIARVDGEFEVLLKDTTSLPIGKQLVLKNPNTMKTYLLPVSEDSFFAQKLTLLVSRGTIAPVSPQKAVALTVDVSTCSKSITSVQCVPLQPETLKLIPNPVPGVEFPASEGADESEGVVLFEAFVPRRSNHHWIGIEVKNADGRGWVNAGLDSIKPNIIEANTWSLLTRSISISIPNHEGLSVSYTFPNILSNALVVYRIVPKRITMPSCTEALMPPLLMHTSGTEETHYFSLAQVPNKRILLHTHTAAPFIDISRHPPSVLNFTIYSSAEPDCRDEFSSFNLDIDWFATMGRWASRYLTTLVAWSAGVATIIIFLAWSQQESDPNGLIPGIGESISLYTRLLFRFLLPGSFFLATLPLPVMLYLGNNGTFFLTLLAPLLLFVASGTVCVSWWLLCVLLAITGKVGVFVFGSRRENVGVPGTTLLSLAIICAAIFLFIPWQVAYLGCWVLHLYTCASLIQQQANLEHHTDAVPLVDRSGRQDAIEYQGDRTLDLRQKKNNNLNLNIHILLLMTWLLPLTAPVLAVWVRTLLSAGYTTPFDGDHNFVAVLPFLMFADFASRTPGQIFDRRSFERRVSFRWLFVALAGTAFLFGSRRPYLILDCGRIVVWILVICKIGPRYWGGSPWKFG</sequence>
<dbReference type="GO" id="GO:0006888">
    <property type="term" value="P:endoplasmic reticulum to Golgi vesicle-mediated transport"/>
    <property type="evidence" value="ECO:0007669"/>
    <property type="project" value="TreeGrafter"/>
</dbReference>
<dbReference type="InterPro" id="IPR056824">
    <property type="entry name" value="PGAP1_TMD"/>
</dbReference>
<keyword evidence="4 10" id="KW-0812">Transmembrane</keyword>
<evidence type="ECO:0000256" key="5">
    <source>
        <dbReference type="ARBA" id="ARBA00022801"/>
    </source>
</evidence>
<evidence type="ECO:0000256" key="9">
    <source>
        <dbReference type="ARBA" id="ARBA00023136"/>
    </source>
</evidence>
<feature type="domain" description="GPI inositol-deacylase transmembrane" evidence="12">
    <location>
        <begin position="684"/>
        <end position="936"/>
    </location>
</feature>
<dbReference type="Pfam" id="PF25140">
    <property type="entry name" value="PGAP1_TMD"/>
    <property type="match status" value="1"/>
</dbReference>
<dbReference type="EMBL" id="JAFIQS010000005">
    <property type="protein sequence ID" value="KAG5168944.1"/>
    <property type="molecule type" value="Genomic_DNA"/>
</dbReference>
<evidence type="ECO:0000256" key="2">
    <source>
        <dbReference type="ARBA" id="ARBA00006931"/>
    </source>
</evidence>
<dbReference type="GO" id="GO:0006505">
    <property type="term" value="P:GPI anchor metabolic process"/>
    <property type="evidence" value="ECO:0007669"/>
    <property type="project" value="TreeGrafter"/>
</dbReference>
<evidence type="ECO:0000313" key="13">
    <source>
        <dbReference type="EMBL" id="KAG5168944.1"/>
    </source>
</evidence>
<evidence type="ECO:0000256" key="3">
    <source>
        <dbReference type="ARBA" id="ARBA00022448"/>
    </source>
</evidence>
<evidence type="ECO:0000256" key="1">
    <source>
        <dbReference type="ARBA" id="ARBA00004477"/>
    </source>
</evidence>
<dbReference type="Pfam" id="PF07819">
    <property type="entry name" value="PGAP1"/>
    <property type="match status" value="1"/>
</dbReference>
<dbReference type="SUPFAM" id="SSF53474">
    <property type="entry name" value="alpha/beta-Hydrolases"/>
    <property type="match status" value="1"/>
</dbReference>
<keyword evidence="6 10" id="KW-0256">Endoplasmic reticulum</keyword>
<dbReference type="InterPro" id="IPR012908">
    <property type="entry name" value="PGAP1-ab_dom-like"/>
</dbReference>
<evidence type="ECO:0000256" key="7">
    <source>
        <dbReference type="ARBA" id="ARBA00022927"/>
    </source>
</evidence>
<comment type="similarity">
    <text evidence="2 10">Belongs to the GPI inositol-deacylase family.</text>
</comment>
<accession>A0A8H7Y0U2</accession>
<feature type="transmembrane region" description="Helical" evidence="10">
    <location>
        <begin position="897"/>
        <end position="913"/>
    </location>
</feature>
<dbReference type="PANTHER" id="PTHR15495">
    <property type="entry name" value="NEGATIVE REGULATOR OF VESICLE FORMATION-RELATED"/>
    <property type="match status" value="1"/>
</dbReference>
<dbReference type="GO" id="GO:0015031">
    <property type="term" value="P:protein transport"/>
    <property type="evidence" value="ECO:0007669"/>
    <property type="project" value="UniProtKB-KW"/>
</dbReference>
<keyword evidence="8 10" id="KW-1133">Transmembrane helix</keyword>
<feature type="domain" description="GPI inositol-deacylase PGAP1-like alpha/beta" evidence="11">
    <location>
        <begin position="85"/>
        <end position="297"/>
    </location>
</feature>
<evidence type="ECO:0000256" key="6">
    <source>
        <dbReference type="ARBA" id="ARBA00022824"/>
    </source>
</evidence>
<keyword evidence="9 10" id="KW-0472">Membrane</keyword>
<comment type="function">
    <text evidence="10">Involved in inositol deacylation of GPI-anchored proteins which plays important roles in the quality control and ER-associated degradation of GPI-anchored proteins.</text>
</comment>
<dbReference type="InterPro" id="IPR039529">
    <property type="entry name" value="PGAP1/BST1"/>
</dbReference>
<evidence type="ECO:0000256" key="10">
    <source>
        <dbReference type="RuleBase" id="RU365011"/>
    </source>
</evidence>
<keyword evidence="7 10" id="KW-0653">Protein transport</keyword>
<reference evidence="13" key="1">
    <citation type="submission" date="2021-02" db="EMBL/GenBank/DDBJ databases">
        <title>Psilocybe cubensis genome.</title>
        <authorList>
            <person name="Mckernan K.J."/>
            <person name="Crawford S."/>
            <person name="Trippe A."/>
            <person name="Kane L.T."/>
            <person name="Mclaughlin S."/>
        </authorList>
    </citation>
    <scope>NUCLEOTIDE SEQUENCE [LARGE SCALE GENOMIC DNA]</scope>
    <source>
        <strain evidence="13">MGC-MH-2018</strain>
    </source>
</reference>
<feature type="transmembrane region" description="Helical" evidence="10">
    <location>
        <begin position="712"/>
        <end position="732"/>
    </location>
</feature>